<proteinExistence type="predicted"/>
<dbReference type="Proteomes" id="UP000266183">
    <property type="component" value="Chromosome"/>
</dbReference>
<dbReference type="RefSeq" id="WP_119753357.1">
    <property type="nucleotide sequence ID" value="NZ_CP032382.1"/>
</dbReference>
<evidence type="ECO:0000313" key="1">
    <source>
        <dbReference type="EMBL" id="AYB30050.1"/>
    </source>
</evidence>
<reference evidence="2" key="1">
    <citation type="submission" date="2018-09" db="EMBL/GenBank/DDBJ databases">
        <title>Chryseolinea sp. KIS68-18 isolated from soil.</title>
        <authorList>
            <person name="Weon H.-Y."/>
            <person name="Kwon S.-W."/>
            <person name="Lee S.A."/>
        </authorList>
    </citation>
    <scope>NUCLEOTIDE SEQUENCE [LARGE SCALE GENOMIC DNA]</scope>
    <source>
        <strain evidence="2">KIS68-18</strain>
    </source>
</reference>
<protein>
    <recommendedName>
        <fullName evidence="3">PKD domain-containing protein</fullName>
    </recommendedName>
</protein>
<dbReference type="AlphaFoldDB" id="A0A385SKW4"/>
<accession>A0A385SKW4</accession>
<name>A0A385SKW4_9BACT</name>
<evidence type="ECO:0008006" key="3">
    <source>
        <dbReference type="Google" id="ProtNLM"/>
    </source>
</evidence>
<keyword evidence="2" id="KW-1185">Reference proteome</keyword>
<sequence>MKLNYILLVTGLLFACTDTSEELDQRDYPRIETFAPQITSDGAHFSGTFLVPGKNKITDHGFIWDHDFPDLATAPKFSMGPTETTGPFDADVKYTFVKGREYVVRAYAITSDYKVLGQAFRFTAE</sequence>
<evidence type="ECO:0000313" key="2">
    <source>
        <dbReference type="Proteomes" id="UP000266183"/>
    </source>
</evidence>
<organism evidence="1 2">
    <name type="scientific">Chryseolinea soli</name>
    <dbReference type="NCBI Taxonomy" id="2321403"/>
    <lineage>
        <taxon>Bacteria</taxon>
        <taxon>Pseudomonadati</taxon>
        <taxon>Bacteroidota</taxon>
        <taxon>Cytophagia</taxon>
        <taxon>Cytophagales</taxon>
        <taxon>Fulvivirgaceae</taxon>
        <taxon>Chryseolinea</taxon>
    </lineage>
</organism>
<dbReference type="KEGG" id="chk:D4L85_05425"/>
<dbReference type="PROSITE" id="PS51257">
    <property type="entry name" value="PROKAR_LIPOPROTEIN"/>
    <property type="match status" value="1"/>
</dbReference>
<dbReference type="EMBL" id="CP032382">
    <property type="protein sequence ID" value="AYB30050.1"/>
    <property type="molecule type" value="Genomic_DNA"/>
</dbReference>
<gene>
    <name evidence="1" type="ORF">D4L85_05425</name>
</gene>